<name>A0A6J7QHY5_9ZZZZ</name>
<feature type="transmembrane region" description="Helical" evidence="4">
    <location>
        <begin position="346"/>
        <end position="369"/>
    </location>
</feature>
<gene>
    <name evidence="6" type="ORF">UFOPK4098_00578</name>
    <name evidence="7" type="ORF">UFOPK4347_00971</name>
</gene>
<organism evidence="6">
    <name type="scientific">freshwater metagenome</name>
    <dbReference type="NCBI Taxonomy" id="449393"/>
    <lineage>
        <taxon>unclassified sequences</taxon>
        <taxon>metagenomes</taxon>
        <taxon>ecological metagenomes</taxon>
    </lineage>
</organism>
<keyword evidence="4" id="KW-0812">Transmembrane</keyword>
<dbReference type="SUPFAM" id="SSF53448">
    <property type="entry name" value="Nucleotide-diphospho-sugar transferases"/>
    <property type="match status" value="1"/>
</dbReference>
<dbReference type="PANTHER" id="PTHR43179:SF12">
    <property type="entry name" value="GALACTOFURANOSYLTRANSFERASE GLFT2"/>
    <property type="match status" value="1"/>
</dbReference>
<evidence type="ECO:0000313" key="7">
    <source>
        <dbReference type="EMBL" id="CAB5065589.1"/>
    </source>
</evidence>
<dbReference type="InterPro" id="IPR001173">
    <property type="entry name" value="Glyco_trans_2-like"/>
</dbReference>
<evidence type="ECO:0000256" key="2">
    <source>
        <dbReference type="ARBA" id="ARBA00022676"/>
    </source>
</evidence>
<evidence type="ECO:0000256" key="3">
    <source>
        <dbReference type="ARBA" id="ARBA00022679"/>
    </source>
</evidence>
<dbReference type="NCBIfam" id="TIGR03965">
    <property type="entry name" value="mycofact_glyco"/>
    <property type="match status" value="1"/>
</dbReference>
<evidence type="ECO:0000256" key="4">
    <source>
        <dbReference type="SAM" id="Phobius"/>
    </source>
</evidence>
<comment type="similarity">
    <text evidence="1">Belongs to the glycosyltransferase 2 family.</text>
</comment>
<sequence length="495" mass="54018">MQHNTLLSASPSGDTSLNGYRFAVQRYSLDNSWRRPKKGNVLIAGSPLRIFRLSAAGQKIAESLEQTGEAPVSGQLLVTRLIDAGALHPLPSLDGNAPTLADISIVIPLFARSENDIARVRGLIAEFSAFPHVLVVDDASPIAFPEMPNTNVTVHRREFNQGPGAARNAGLTFISTSHVVFIDSDVQCTPEDICELAKWWSLPKLAVLAPRVKSLNWFQNGAVIAAYEEARSPLDMGALPARVRAGTRVSYVPSALLLCDVAALRAVTGFDESMRTGEDVDLIWRLDAAGYSCRYEPSIEVQHLPRTTMQQLAQQRMGYGESAALLAKKHRGALAPLRVSGWSTGVWASIALGFPLIGGVVAAGTAVALSRKLRFLPDAEKESVRLATLGHLHAGKQIASAVTRVWWPIALLLALVSRRARWALCIAALVPALSDWWTTRPHLDPIRYTLLRWVDDMSYGFGVWKGVVREGNYDALIPELSSWPSNMQQKSPTEV</sequence>
<dbReference type="EMBL" id="CAFBPN010000020">
    <property type="protein sequence ID" value="CAB5015979.1"/>
    <property type="molecule type" value="Genomic_DNA"/>
</dbReference>
<dbReference type="InterPro" id="IPR023981">
    <property type="entry name" value="MftF"/>
</dbReference>
<dbReference type="Pfam" id="PF00535">
    <property type="entry name" value="Glycos_transf_2"/>
    <property type="match status" value="1"/>
</dbReference>
<dbReference type="PANTHER" id="PTHR43179">
    <property type="entry name" value="RHAMNOSYLTRANSFERASE WBBL"/>
    <property type="match status" value="1"/>
</dbReference>
<dbReference type="EMBL" id="CAFBQU010000022">
    <property type="protein sequence ID" value="CAB5065589.1"/>
    <property type="molecule type" value="Genomic_DNA"/>
</dbReference>
<evidence type="ECO:0000256" key="1">
    <source>
        <dbReference type="ARBA" id="ARBA00006739"/>
    </source>
</evidence>
<keyword evidence="4" id="KW-0472">Membrane</keyword>
<accession>A0A6J7QHY5</accession>
<dbReference type="InterPro" id="IPR029044">
    <property type="entry name" value="Nucleotide-diphossugar_trans"/>
</dbReference>
<dbReference type="Gene3D" id="3.90.550.10">
    <property type="entry name" value="Spore Coat Polysaccharide Biosynthesis Protein SpsA, Chain A"/>
    <property type="match status" value="1"/>
</dbReference>
<feature type="domain" description="Glycosyltransferase 2-like" evidence="5">
    <location>
        <begin position="104"/>
        <end position="217"/>
    </location>
</feature>
<reference evidence="6" key="1">
    <citation type="submission" date="2020-05" db="EMBL/GenBank/DDBJ databases">
        <authorList>
            <person name="Chiriac C."/>
            <person name="Salcher M."/>
            <person name="Ghai R."/>
            <person name="Kavagutti S V."/>
        </authorList>
    </citation>
    <scope>NUCLEOTIDE SEQUENCE</scope>
</reference>
<evidence type="ECO:0000313" key="6">
    <source>
        <dbReference type="EMBL" id="CAB5015979.1"/>
    </source>
</evidence>
<proteinExistence type="inferred from homology"/>
<keyword evidence="3" id="KW-0808">Transferase</keyword>
<dbReference type="AlphaFoldDB" id="A0A6J7QHY5"/>
<evidence type="ECO:0000259" key="5">
    <source>
        <dbReference type="Pfam" id="PF00535"/>
    </source>
</evidence>
<dbReference type="GO" id="GO:0016757">
    <property type="term" value="F:glycosyltransferase activity"/>
    <property type="evidence" value="ECO:0007669"/>
    <property type="project" value="UniProtKB-KW"/>
</dbReference>
<keyword evidence="4" id="KW-1133">Transmembrane helix</keyword>
<keyword evidence="2" id="KW-0328">Glycosyltransferase</keyword>
<protein>
    <submittedName>
        <fullName evidence="6">Unannotated protein</fullName>
    </submittedName>
</protein>